<proteinExistence type="predicted"/>
<accession>A0A918AQX1</accession>
<comment type="caution">
    <text evidence="1">The sequence shown here is derived from an EMBL/GenBank/DDBJ whole genome shotgun (WGS) entry which is preliminary data.</text>
</comment>
<sequence>MAPPKNYPDELRERALRMATDYRIHTPLSTNHRYYLTTVPRPVTTTRPRGRVVVTGPLWWGGWYLQACPGRAG</sequence>
<organism evidence="1 2">
    <name type="scientific">Saccharothrix coeruleofusca</name>
    <dbReference type="NCBI Taxonomy" id="33919"/>
    <lineage>
        <taxon>Bacteria</taxon>
        <taxon>Bacillati</taxon>
        <taxon>Actinomycetota</taxon>
        <taxon>Actinomycetes</taxon>
        <taxon>Pseudonocardiales</taxon>
        <taxon>Pseudonocardiaceae</taxon>
        <taxon>Saccharothrix</taxon>
    </lineage>
</organism>
<dbReference type="EMBL" id="BMRG01000012">
    <property type="protein sequence ID" value="GGP72036.1"/>
    <property type="molecule type" value="Genomic_DNA"/>
</dbReference>
<name>A0A918AQX1_9PSEU</name>
<reference evidence="1" key="2">
    <citation type="submission" date="2020-09" db="EMBL/GenBank/DDBJ databases">
        <authorList>
            <person name="Sun Q."/>
            <person name="Ohkuma M."/>
        </authorList>
    </citation>
    <scope>NUCLEOTIDE SEQUENCE</scope>
    <source>
        <strain evidence="1">JCM 3313</strain>
    </source>
</reference>
<dbReference type="AlphaFoldDB" id="A0A918AQX1"/>
<reference evidence="1" key="1">
    <citation type="journal article" date="2014" name="Int. J. Syst. Evol. Microbiol.">
        <title>Complete genome sequence of Corynebacterium casei LMG S-19264T (=DSM 44701T), isolated from a smear-ripened cheese.</title>
        <authorList>
            <consortium name="US DOE Joint Genome Institute (JGI-PGF)"/>
            <person name="Walter F."/>
            <person name="Albersmeier A."/>
            <person name="Kalinowski J."/>
            <person name="Ruckert C."/>
        </authorList>
    </citation>
    <scope>NUCLEOTIDE SEQUENCE</scope>
    <source>
        <strain evidence="1">JCM 3313</strain>
    </source>
</reference>
<keyword evidence="2" id="KW-1185">Reference proteome</keyword>
<gene>
    <name evidence="1" type="ORF">GCM10010185_51780</name>
</gene>
<protein>
    <submittedName>
        <fullName evidence="1">Uncharacterized protein</fullName>
    </submittedName>
</protein>
<dbReference type="Proteomes" id="UP000639606">
    <property type="component" value="Unassembled WGS sequence"/>
</dbReference>
<evidence type="ECO:0000313" key="1">
    <source>
        <dbReference type="EMBL" id="GGP72036.1"/>
    </source>
</evidence>
<evidence type="ECO:0000313" key="2">
    <source>
        <dbReference type="Proteomes" id="UP000639606"/>
    </source>
</evidence>